<accession>A0ABD3BAE6</accession>
<organism evidence="2 3">
    <name type="scientific">Castilleja foliolosa</name>
    <dbReference type="NCBI Taxonomy" id="1961234"/>
    <lineage>
        <taxon>Eukaryota</taxon>
        <taxon>Viridiplantae</taxon>
        <taxon>Streptophyta</taxon>
        <taxon>Embryophyta</taxon>
        <taxon>Tracheophyta</taxon>
        <taxon>Spermatophyta</taxon>
        <taxon>Magnoliopsida</taxon>
        <taxon>eudicotyledons</taxon>
        <taxon>Gunneridae</taxon>
        <taxon>Pentapetalae</taxon>
        <taxon>asterids</taxon>
        <taxon>lamiids</taxon>
        <taxon>Lamiales</taxon>
        <taxon>Orobanchaceae</taxon>
        <taxon>Pedicularideae</taxon>
        <taxon>Castillejinae</taxon>
        <taxon>Castilleja</taxon>
    </lineage>
</organism>
<dbReference type="GO" id="GO:0006952">
    <property type="term" value="P:defense response"/>
    <property type="evidence" value="ECO:0007669"/>
    <property type="project" value="UniProtKB-KW"/>
</dbReference>
<dbReference type="Gene3D" id="3.40.420.10">
    <property type="entry name" value="Ricin (A subunit), domain 1"/>
    <property type="match status" value="1"/>
</dbReference>
<comment type="similarity">
    <text evidence="1">Belongs to the ribosome-inactivating protein family.</text>
</comment>
<dbReference type="InterPro" id="IPR001574">
    <property type="entry name" value="Ribosome_inactivat_prot"/>
</dbReference>
<dbReference type="AlphaFoldDB" id="A0ABD3BAE6"/>
<keyword evidence="1" id="KW-0652">Protein synthesis inhibitor</keyword>
<dbReference type="EMBL" id="JAVIJP010000107">
    <property type="protein sequence ID" value="KAL3614330.1"/>
    <property type="molecule type" value="Genomic_DNA"/>
</dbReference>
<dbReference type="GO" id="GO:0090729">
    <property type="term" value="F:toxin activity"/>
    <property type="evidence" value="ECO:0007669"/>
    <property type="project" value="UniProtKB-KW"/>
</dbReference>
<reference evidence="3" key="1">
    <citation type="journal article" date="2024" name="IScience">
        <title>Strigolactones Initiate the Formation of Haustorium-like Structures in Castilleja.</title>
        <authorList>
            <person name="Buerger M."/>
            <person name="Peterson D."/>
            <person name="Chory J."/>
        </authorList>
    </citation>
    <scope>NUCLEOTIDE SEQUENCE [LARGE SCALE GENOMIC DNA]</scope>
</reference>
<evidence type="ECO:0000313" key="2">
    <source>
        <dbReference type="EMBL" id="KAL3614330.1"/>
    </source>
</evidence>
<comment type="catalytic activity">
    <reaction evidence="1">
        <text>Endohydrolysis of the N-glycosidic bond at one specific adenosine on the 28S rRNA.</text>
        <dbReference type="EC" id="3.2.2.22"/>
    </reaction>
</comment>
<protein>
    <recommendedName>
        <fullName evidence="1">rRNA N-glycosylase</fullName>
        <ecNumber evidence="1">3.2.2.22</ecNumber>
    </recommendedName>
</protein>
<dbReference type="Pfam" id="PF00161">
    <property type="entry name" value="RIP"/>
    <property type="match status" value="1"/>
</dbReference>
<dbReference type="EC" id="3.2.2.22" evidence="1"/>
<dbReference type="GO" id="GO:0030598">
    <property type="term" value="F:rRNA N-glycosylase activity"/>
    <property type="evidence" value="ECO:0007669"/>
    <property type="project" value="UniProtKB-EC"/>
</dbReference>
<dbReference type="InterPro" id="IPR036041">
    <property type="entry name" value="Ribosome-inact_prot_sf"/>
</dbReference>
<comment type="caution">
    <text evidence="2">The sequence shown here is derived from an EMBL/GenBank/DDBJ whole genome shotgun (WGS) entry which is preliminary data.</text>
</comment>
<evidence type="ECO:0000256" key="1">
    <source>
        <dbReference type="RuleBase" id="RU004915"/>
    </source>
</evidence>
<keyword evidence="1" id="KW-0378">Hydrolase</keyword>
<keyword evidence="1" id="KW-0800">Toxin</keyword>
<keyword evidence="1" id="KW-0611">Plant defense</keyword>
<dbReference type="Proteomes" id="UP001632038">
    <property type="component" value="Unassembled WGS sequence"/>
</dbReference>
<sequence>MFSFQIKKFPAPVPQSFSDIVGYGSKSRPFGEDKNRMKDRIDNLSFQFFGEWVVHKFRKSDLYFQKFQNRNGEFLLTDPDFDNSGGLVQMCSIGLGSSYPSLVTNSGVTRKVDVELGLERLEVNFNSLARLPMLRNNNRLTKELKAKVADVVLHSVLIFAEGARFAPISDYVTERLRHGRWELFNLKREHESYVNFWFKLSKILVADREGLSSIEEIEAKIPDGVKFGECKFLLNDKAVDTVEDVKKIVRLLSKQSVAKSIGKLAALKSRSKSK</sequence>
<dbReference type="InterPro" id="IPR016138">
    <property type="entry name" value="Ribosome_inactivat_prot_sub1"/>
</dbReference>
<dbReference type="SUPFAM" id="SSF56371">
    <property type="entry name" value="Ribosome inactivating proteins (RIP)"/>
    <property type="match status" value="1"/>
</dbReference>
<proteinExistence type="inferred from homology"/>
<keyword evidence="3" id="KW-1185">Reference proteome</keyword>
<name>A0ABD3BAE6_9LAMI</name>
<gene>
    <name evidence="2" type="ORF">CASFOL_042404</name>
</gene>
<dbReference type="GO" id="GO:0017148">
    <property type="term" value="P:negative regulation of translation"/>
    <property type="evidence" value="ECO:0007669"/>
    <property type="project" value="UniProtKB-KW"/>
</dbReference>
<evidence type="ECO:0000313" key="3">
    <source>
        <dbReference type="Proteomes" id="UP001632038"/>
    </source>
</evidence>